<sequence length="289" mass="33973">MCASCCPQEEYGYYSNFAGNVEYHMDEKWFNVRDLLRVLKRMRKLDLTHPENRHKALCWLNGMECLAPYGPECRFPCKDFYVTEARGCWGETLNQLKQNLANNCLVKFEVGRNSRCGKKYKKSCIKEKPDCEGNKKCCSEEPCIAPPEPECCSPQCKPENQCPITSEECEKCNGPDPPSCCPEWCGIPKVKVIRPESYKCYIKTFNDQILKMIRAIERRDCVFTRKSFESHYRVIWTKYKGKCDILEESDSEEYVCDECCQKENQQRVPCRNNNNYTQEDDQEDYYNYQ</sequence>
<proteinExistence type="predicted"/>
<comment type="caution">
    <text evidence="1">The sequence shown here is derived from an EMBL/GenBank/DDBJ whole genome shotgun (WGS) entry which is preliminary data.</text>
</comment>
<evidence type="ECO:0000313" key="1">
    <source>
        <dbReference type="EMBL" id="KAL3288955.1"/>
    </source>
</evidence>
<organism evidence="1 2">
    <name type="scientific">Cryptolaemus montrouzieri</name>
    <dbReference type="NCBI Taxonomy" id="559131"/>
    <lineage>
        <taxon>Eukaryota</taxon>
        <taxon>Metazoa</taxon>
        <taxon>Ecdysozoa</taxon>
        <taxon>Arthropoda</taxon>
        <taxon>Hexapoda</taxon>
        <taxon>Insecta</taxon>
        <taxon>Pterygota</taxon>
        <taxon>Neoptera</taxon>
        <taxon>Endopterygota</taxon>
        <taxon>Coleoptera</taxon>
        <taxon>Polyphaga</taxon>
        <taxon>Cucujiformia</taxon>
        <taxon>Coccinelloidea</taxon>
        <taxon>Coccinellidae</taxon>
        <taxon>Scymninae</taxon>
        <taxon>Scymnini</taxon>
        <taxon>Cryptolaemus</taxon>
    </lineage>
</organism>
<keyword evidence="2" id="KW-1185">Reference proteome</keyword>
<accession>A0ABD2PE24</accession>
<gene>
    <name evidence="1" type="ORF">HHI36_003399</name>
</gene>
<protein>
    <submittedName>
        <fullName evidence="1">Uncharacterized protein</fullName>
    </submittedName>
</protein>
<reference evidence="1 2" key="1">
    <citation type="journal article" date="2021" name="BMC Biol.">
        <title>Horizontally acquired antibacterial genes associated with adaptive radiation of ladybird beetles.</title>
        <authorList>
            <person name="Li H.S."/>
            <person name="Tang X.F."/>
            <person name="Huang Y.H."/>
            <person name="Xu Z.Y."/>
            <person name="Chen M.L."/>
            <person name="Du X.Y."/>
            <person name="Qiu B.Y."/>
            <person name="Chen P.T."/>
            <person name="Zhang W."/>
            <person name="Slipinski A."/>
            <person name="Escalona H.E."/>
            <person name="Waterhouse R.M."/>
            <person name="Zwick A."/>
            <person name="Pang H."/>
        </authorList>
    </citation>
    <scope>NUCLEOTIDE SEQUENCE [LARGE SCALE GENOMIC DNA]</scope>
    <source>
        <strain evidence="1">SYSU2018</strain>
    </source>
</reference>
<evidence type="ECO:0000313" key="2">
    <source>
        <dbReference type="Proteomes" id="UP001516400"/>
    </source>
</evidence>
<dbReference type="Proteomes" id="UP001516400">
    <property type="component" value="Unassembled WGS sequence"/>
</dbReference>
<dbReference type="InterPro" id="IPR001337">
    <property type="entry name" value="TMV-like_coat"/>
</dbReference>
<dbReference type="Gene3D" id="1.20.120.70">
    <property type="entry name" value="Tobacco mosaic virus-like, coat protein"/>
    <property type="match status" value="1"/>
</dbReference>
<dbReference type="EMBL" id="JABFTP020000185">
    <property type="protein sequence ID" value="KAL3288955.1"/>
    <property type="molecule type" value="Genomic_DNA"/>
</dbReference>
<dbReference type="InterPro" id="IPR036417">
    <property type="entry name" value="TMV-like_coat_sf"/>
</dbReference>
<dbReference type="AlphaFoldDB" id="A0ABD2PE24"/>
<name>A0ABD2PE24_9CUCU</name>
<dbReference type="Pfam" id="PF00721">
    <property type="entry name" value="TMV_coat"/>
    <property type="match status" value="1"/>
</dbReference>